<evidence type="ECO:0008006" key="4">
    <source>
        <dbReference type="Google" id="ProtNLM"/>
    </source>
</evidence>
<comment type="caution">
    <text evidence="2">The sequence shown here is derived from an EMBL/GenBank/DDBJ whole genome shotgun (WGS) entry which is preliminary data.</text>
</comment>
<feature type="compositionally biased region" description="Acidic residues" evidence="1">
    <location>
        <begin position="117"/>
        <end position="131"/>
    </location>
</feature>
<proteinExistence type="predicted"/>
<name>A0ABQ8ASZ4_BRANA</name>
<organism evidence="2 3">
    <name type="scientific">Brassica napus</name>
    <name type="common">Rape</name>
    <dbReference type="NCBI Taxonomy" id="3708"/>
    <lineage>
        <taxon>Eukaryota</taxon>
        <taxon>Viridiplantae</taxon>
        <taxon>Streptophyta</taxon>
        <taxon>Embryophyta</taxon>
        <taxon>Tracheophyta</taxon>
        <taxon>Spermatophyta</taxon>
        <taxon>Magnoliopsida</taxon>
        <taxon>eudicotyledons</taxon>
        <taxon>Gunneridae</taxon>
        <taxon>Pentapetalae</taxon>
        <taxon>rosids</taxon>
        <taxon>malvids</taxon>
        <taxon>Brassicales</taxon>
        <taxon>Brassicaceae</taxon>
        <taxon>Brassiceae</taxon>
        <taxon>Brassica</taxon>
    </lineage>
</organism>
<evidence type="ECO:0000256" key="1">
    <source>
        <dbReference type="SAM" id="MobiDB-lite"/>
    </source>
</evidence>
<keyword evidence="3" id="KW-1185">Reference proteome</keyword>
<accession>A0ABQ8ASZ4</accession>
<feature type="region of interest" description="Disordered" evidence="1">
    <location>
        <begin position="1"/>
        <end position="176"/>
    </location>
</feature>
<feature type="compositionally biased region" description="Acidic residues" evidence="1">
    <location>
        <begin position="148"/>
        <end position="161"/>
    </location>
</feature>
<sequence length="253" mass="28373">MPRGRVLSKTRRGTSYGGSPLSSPEKATRKSKRVEGESMLASTEASKTRRGTSYGPPLSFPEKVDGGSTLSPRQSKKQKVDGGSTVAPPRNSKKSQVDGDDREECPQSETNDREECPSEDENDIASIEEENCRDLGPYFGDEIRNDDCDVDEDEGDDDAWDDDKIPDLVSSDDENEEEMIPAQAYRADIDPEELLQLGKTFSDAEDFKHACLRYTLKTRYNIKYYRSNSLKMGAKCAAEMRDYEAPCPWMVYC</sequence>
<feature type="compositionally biased region" description="Basic residues" evidence="1">
    <location>
        <begin position="1"/>
        <end position="12"/>
    </location>
</feature>
<gene>
    <name evidence="2" type="ORF">HID58_045253</name>
</gene>
<dbReference type="EMBL" id="JAGKQM010000012">
    <property type="protein sequence ID" value="KAH0895685.1"/>
    <property type="molecule type" value="Genomic_DNA"/>
</dbReference>
<evidence type="ECO:0000313" key="2">
    <source>
        <dbReference type="EMBL" id="KAH0895685.1"/>
    </source>
</evidence>
<protein>
    <recommendedName>
        <fullName evidence="4">Transposase MuDR plant domain-containing protein</fullName>
    </recommendedName>
</protein>
<dbReference type="Proteomes" id="UP000824890">
    <property type="component" value="Unassembled WGS sequence"/>
</dbReference>
<reference evidence="2 3" key="1">
    <citation type="submission" date="2021-05" db="EMBL/GenBank/DDBJ databases">
        <title>Genome Assembly of Synthetic Allotetraploid Brassica napus Reveals Homoeologous Exchanges between Subgenomes.</title>
        <authorList>
            <person name="Davis J.T."/>
        </authorList>
    </citation>
    <scope>NUCLEOTIDE SEQUENCE [LARGE SCALE GENOMIC DNA]</scope>
    <source>
        <strain evidence="3">cv. Da-Ae</strain>
        <tissue evidence="2">Seedling</tissue>
    </source>
</reference>
<evidence type="ECO:0000313" key="3">
    <source>
        <dbReference type="Proteomes" id="UP000824890"/>
    </source>
</evidence>